<dbReference type="GO" id="GO:0045087">
    <property type="term" value="P:innate immune response"/>
    <property type="evidence" value="ECO:0007669"/>
    <property type="project" value="UniProtKB-KW"/>
</dbReference>
<keyword evidence="7" id="KW-0044">Antibiotic</keyword>
<dbReference type="AlphaFoldDB" id="A0AB39A6K9"/>
<evidence type="ECO:0000256" key="9">
    <source>
        <dbReference type="SAM" id="SignalP"/>
    </source>
</evidence>
<keyword evidence="3" id="KW-0964">Secreted</keyword>
<keyword evidence="9" id="KW-0732">Signal</keyword>
<dbReference type="Pfam" id="PF03769">
    <property type="entry name" value="Attacin_C"/>
    <property type="match status" value="1"/>
</dbReference>
<feature type="domain" description="Attacin C-terminal" evidence="10">
    <location>
        <begin position="152"/>
        <end position="205"/>
    </location>
</feature>
<keyword evidence="4" id="KW-0929">Antimicrobial</keyword>
<evidence type="ECO:0000256" key="5">
    <source>
        <dbReference type="ARBA" id="ARBA00022588"/>
    </source>
</evidence>
<feature type="region of interest" description="Disordered" evidence="8">
    <location>
        <begin position="90"/>
        <end position="136"/>
    </location>
</feature>
<feature type="signal peptide" evidence="9">
    <location>
        <begin position="1"/>
        <end position="17"/>
    </location>
</feature>
<accession>A0AB39A6K9</accession>
<evidence type="ECO:0000256" key="1">
    <source>
        <dbReference type="ARBA" id="ARBA00004613"/>
    </source>
</evidence>
<protein>
    <submittedName>
        <fullName evidence="11">Diptericin 4</fullName>
    </submittedName>
</protein>
<evidence type="ECO:0000313" key="11">
    <source>
        <dbReference type="EMBL" id="XDF40508.1"/>
    </source>
</evidence>
<proteinExistence type="evidence at transcript level"/>
<evidence type="ECO:0000256" key="7">
    <source>
        <dbReference type="ARBA" id="ARBA00023022"/>
    </source>
</evidence>
<sequence length="205" mass="23293">MNLKFVIFWALLAYVSAANLPKHAAIGDLREAFETEDSLYIPISDQEAEQLRLPRSSHIPKRKIPNFEINGASDDWEAEKLRLPRNIPNIELHHKHKRPRRQSEKACEIDESNDDPEPTRQGNRGPPEKCEDKDAEDGERKLFIEGGGSPKQGYDIHIEGRLKLWESQNQRNSLHGTGSYNQHLGGSYGSSQPNFGGGLIFTHRF</sequence>
<evidence type="ECO:0000256" key="6">
    <source>
        <dbReference type="ARBA" id="ARBA00022859"/>
    </source>
</evidence>
<dbReference type="EMBL" id="PQ040397">
    <property type="protein sequence ID" value="XDF40508.1"/>
    <property type="molecule type" value="mRNA"/>
</dbReference>
<evidence type="ECO:0000256" key="3">
    <source>
        <dbReference type="ARBA" id="ARBA00022525"/>
    </source>
</evidence>
<evidence type="ECO:0000256" key="2">
    <source>
        <dbReference type="ARBA" id="ARBA00007550"/>
    </source>
</evidence>
<comment type="similarity">
    <text evidence="2">Belongs to the attacin/sarcotoxin-2 family.</text>
</comment>
<dbReference type="InterPro" id="IPR005521">
    <property type="entry name" value="Attacin_C"/>
</dbReference>
<reference evidence="11" key="1">
    <citation type="submission" date="2024-07" db="EMBL/GenBank/DDBJ databases">
        <authorList>
            <person name="Yoon Y.B."/>
            <person name="Cho S.-J."/>
            <person name="Park S.C."/>
        </authorList>
    </citation>
    <scope>NUCLEOTIDE SEQUENCE</scope>
</reference>
<keyword evidence="6" id="KW-0391">Immunity</keyword>
<evidence type="ECO:0000256" key="8">
    <source>
        <dbReference type="SAM" id="MobiDB-lite"/>
    </source>
</evidence>
<feature type="compositionally biased region" description="Basic and acidic residues" evidence="8">
    <location>
        <begin position="126"/>
        <end position="136"/>
    </location>
</feature>
<dbReference type="GO" id="GO:0042742">
    <property type="term" value="P:defense response to bacterium"/>
    <property type="evidence" value="ECO:0007669"/>
    <property type="project" value="UniProtKB-KW"/>
</dbReference>
<feature type="chain" id="PRO_5044200309" evidence="9">
    <location>
        <begin position="18"/>
        <end position="205"/>
    </location>
</feature>
<comment type="subcellular location">
    <subcellularLocation>
        <location evidence="1">Secreted</location>
    </subcellularLocation>
</comment>
<organism evidence="11">
    <name type="scientific">Hermetia illucens</name>
    <name type="common">Black soldier fly</name>
    <dbReference type="NCBI Taxonomy" id="343691"/>
    <lineage>
        <taxon>Eukaryota</taxon>
        <taxon>Metazoa</taxon>
        <taxon>Ecdysozoa</taxon>
        <taxon>Arthropoda</taxon>
        <taxon>Hexapoda</taxon>
        <taxon>Insecta</taxon>
        <taxon>Pterygota</taxon>
        <taxon>Neoptera</taxon>
        <taxon>Endopterygota</taxon>
        <taxon>Diptera</taxon>
        <taxon>Brachycera</taxon>
        <taxon>Stratiomyomorpha</taxon>
        <taxon>Stratiomyidae</taxon>
        <taxon>Hermetiinae</taxon>
        <taxon>Hermetia</taxon>
    </lineage>
</organism>
<evidence type="ECO:0000259" key="10">
    <source>
        <dbReference type="Pfam" id="PF03769"/>
    </source>
</evidence>
<dbReference type="GO" id="GO:0005576">
    <property type="term" value="C:extracellular region"/>
    <property type="evidence" value="ECO:0007669"/>
    <property type="project" value="UniProtKB-SubCell"/>
</dbReference>
<evidence type="ECO:0000256" key="4">
    <source>
        <dbReference type="ARBA" id="ARBA00022529"/>
    </source>
</evidence>
<keyword evidence="5" id="KW-0399">Innate immunity</keyword>
<name>A0AB39A6K9_HERIL</name>